<dbReference type="Proteomes" id="UP000678374">
    <property type="component" value="Unassembled WGS sequence"/>
</dbReference>
<comment type="subcellular location">
    <subcellularLocation>
        <location evidence="1">Membrane</location>
    </subcellularLocation>
</comment>
<keyword evidence="4 7" id="KW-0732">Signal</keyword>
<proteinExistence type="predicted"/>
<feature type="signal peptide" evidence="7">
    <location>
        <begin position="1"/>
        <end position="23"/>
    </location>
</feature>
<dbReference type="PANTHER" id="PTHR12815">
    <property type="entry name" value="SORTING AND ASSEMBLY MACHINERY SAMM50 PROTEIN FAMILY MEMBER"/>
    <property type="match status" value="1"/>
</dbReference>
<accession>A0A941BI54</accession>
<evidence type="ECO:0000256" key="4">
    <source>
        <dbReference type="ARBA" id="ARBA00022729"/>
    </source>
</evidence>
<dbReference type="EMBL" id="JAGQDE010000003">
    <property type="protein sequence ID" value="MBQ0958242.1"/>
    <property type="molecule type" value="Genomic_DNA"/>
</dbReference>
<protein>
    <submittedName>
        <fullName evidence="9">BamA/TamA family outer membrane protein</fullName>
    </submittedName>
</protein>
<keyword evidence="10" id="KW-1185">Reference proteome</keyword>
<dbReference type="Pfam" id="PF01103">
    <property type="entry name" value="Omp85"/>
    <property type="match status" value="1"/>
</dbReference>
<evidence type="ECO:0000256" key="7">
    <source>
        <dbReference type="SAM" id="SignalP"/>
    </source>
</evidence>
<keyword evidence="5" id="KW-0472">Membrane</keyword>
<sequence length="620" mass="66409">MSWRQRLAAALWALAAAPGLALAQPAAPDSAASVPDATAPAAEPVAPVGKVPRLRLDAPGAVRDLLDKHLDLARAIAQPDAASFSDLEWSRLIGSAPAQARQLVQPLGLFRAQAEVLRADDGTLTLRVTPGEPARVSRLTFEWTGELPERAEQGDADARALQQRLGQRWPLAPGSSFSNAAWSEAKNAVIASLRAQGYAAANWAGTAAEVDAELTGVRLFLVADSGPLFRAGLIAVNGLTHQPPERARALAPFETGAALTEQRLLDYQTTLLKTGLYESVNVGFDPDPTQAGAATVNVQLHEAPRQAATAGLGYSANTGPRVSLEHVQRRLFGRDLSLRNKLLWGASEQSWDGELSTHPDRDYRRWVLGGTLDRTVGDNDTVLLQRLRVGRSTDRGGIERFLHIDADRSRECASGLATGTCETLAALSLQADWSLRRVDNALLPTRGYTVQLGLGLGAADGSDSARGSFGRVQARATGYWPIGQSWYSQLRLEAGQVLMRDDVQVPDALRFRAGGDESVRGYAWRSLAPTRSDGSLTGGRVLATVSAEIARPVSATLPSVWWAAFVDAGRASDSWRGFSPALGYGLGVRWRSPVGPLKLDLAYGQELRSVRLHLSVGIAF</sequence>
<comment type="caution">
    <text evidence="9">The sequence shown here is derived from an EMBL/GenBank/DDBJ whole genome shotgun (WGS) entry which is preliminary data.</text>
</comment>
<keyword evidence="3" id="KW-0812">Transmembrane</keyword>
<dbReference type="GO" id="GO:0019867">
    <property type="term" value="C:outer membrane"/>
    <property type="evidence" value="ECO:0007669"/>
    <property type="project" value="InterPro"/>
</dbReference>
<gene>
    <name evidence="9" type="ORF">KAK06_04675</name>
</gene>
<keyword evidence="6" id="KW-0998">Cell outer membrane</keyword>
<dbReference type="Gene3D" id="2.40.160.50">
    <property type="entry name" value="membrane protein fhac: a member of the omp85/tpsb transporter family"/>
    <property type="match status" value="1"/>
</dbReference>
<dbReference type="InterPro" id="IPR000184">
    <property type="entry name" value="Bac_surfAg_D15"/>
</dbReference>
<evidence type="ECO:0000313" key="9">
    <source>
        <dbReference type="EMBL" id="MBQ0958242.1"/>
    </source>
</evidence>
<keyword evidence="2" id="KW-1134">Transmembrane beta strand</keyword>
<feature type="chain" id="PRO_5037025787" evidence="7">
    <location>
        <begin position="24"/>
        <end position="620"/>
    </location>
</feature>
<reference evidence="9" key="1">
    <citation type="submission" date="2021-04" db="EMBL/GenBank/DDBJ databases">
        <title>The genome sequence of Ideonella sp. 4Y11.</title>
        <authorList>
            <person name="Liu Y."/>
        </authorList>
    </citation>
    <scope>NUCLEOTIDE SEQUENCE</scope>
    <source>
        <strain evidence="9">4Y11</strain>
    </source>
</reference>
<evidence type="ECO:0000313" key="10">
    <source>
        <dbReference type="Proteomes" id="UP000678374"/>
    </source>
</evidence>
<feature type="domain" description="Bacterial surface antigen (D15)" evidence="8">
    <location>
        <begin position="421"/>
        <end position="620"/>
    </location>
</feature>
<evidence type="ECO:0000256" key="2">
    <source>
        <dbReference type="ARBA" id="ARBA00022452"/>
    </source>
</evidence>
<organism evidence="9 10">
    <name type="scientific">Ideonella aquatica</name>
    <dbReference type="NCBI Taxonomy" id="2824119"/>
    <lineage>
        <taxon>Bacteria</taxon>
        <taxon>Pseudomonadati</taxon>
        <taxon>Pseudomonadota</taxon>
        <taxon>Betaproteobacteria</taxon>
        <taxon>Burkholderiales</taxon>
        <taxon>Sphaerotilaceae</taxon>
        <taxon>Ideonella</taxon>
    </lineage>
</organism>
<evidence type="ECO:0000256" key="1">
    <source>
        <dbReference type="ARBA" id="ARBA00004370"/>
    </source>
</evidence>
<dbReference type="PANTHER" id="PTHR12815:SF47">
    <property type="entry name" value="TRANSLOCATION AND ASSEMBLY MODULE SUBUNIT TAMA"/>
    <property type="match status" value="1"/>
</dbReference>
<evidence type="ECO:0000256" key="3">
    <source>
        <dbReference type="ARBA" id="ARBA00022692"/>
    </source>
</evidence>
<evidence type="ECO:0000256" key="6">
    <source>
        <dbReference type="ARBA" id="ARBA00023237"/>
    </source>
</evidence>
<evidence type="ECO:0000259" key="8">
    <source>
        <dbReference type="Pfam" id="PF01103"/>
    </source>
</evidence>
<dbReference type="RefSeq" id="WP_210800758.1">
    <property type="nucleotide sequence ID" value="NZ_JAGQDE010000003.1"/>
</dbReference>
<dbReference type="Gene3D" id="3.10.20.310">
    <property type="entry name" value="membrane protein fhac"/>
    <property type="match status" value="1"/>
</dbReference>
<name>A0A941BI54_9BURK</name>
<dbReference type="InterPro" id="IPR039910">
    <property type="entry name" value="D15-like"/>
</dbReference>
<evidence type="ECO:0000256" key="5">
    <source>
        <dbReference type="ARBA" id="ARBA00023136"/>
    </source>
</evidence>
<dbReference type="AlphaFoldDB" id="A0A941BI54"/>